<protein>
    <submittedName>
        <fullName evidence="2">Class GN sortase</fullName>
        <ecNumber evidence="2">3.4.22.-</ecNumber>
    </submittedName>
</protein>
<evidence type="ECO:0000313" key="3">
    <source>
        <dbReference type="Proteomes" id="UP001164472"/>
    </source>
</evidence>
<evidence type="ECO:0000313" key="2">
    <source>
        <dbReference type="EMBL" id="UZW74545.1"/>
    </source>
</evidence>
<dbReference type="KEGG" id="asem:NNL22_16200"/>
<dbReference type="NCBIfam" id="TIGR01076">
    <property type="entry name" value="sortase_fam"/>
    <property type="match status" value="1"/>
</dbReference>
<dbReference type="InterPro" id="IPR041999">
    <property type="entry name" value="Sortase_D_1"/>
</dbReference>
<dbReference type="EMBL" id="CP101527">
    <property type="protein sequence ID" value="UZW74545.1"/>
    <property type="molecule type" value="Genomic_DNA"/>
</dbReference>
<dbReference type="EC" id="3.4.22.-" evidence="2"/>
<organism evidence="2 3">
    <name type="scientific">Alkalimarinus sediminis</name>
    <dbReference type="NCBI Taxonomy" id="1632866"/>
    <lineage>
        <taxon>Bacteria</taxon>
        <taxon>Pseudomonadati</taxon>
        <taxon>Pseudomonadota</taxon>
        <taxon>Gammaproteobacteria</taxon>
        <taxon>Alteromonadales</taxon>
        <taxon>Alteromonadaceae</taxon>
        <taxon>Alkalimarinus</taxon>
    </lineage>
</organism>
<dbReference type="InterPro" id="IPR023365">
    <property type="entry name" value="Sortase_dom-sf"/>
</dbReference>
<dbReference type="Pfam" id="PF04203">
    <property type="entry name" value="Sortase"/>
    <property type="match status" value="1"/>
</dbReference>
<dbReference type="InterPro" id="IPR005754">
    <property type="entry name" value="Sortase"/>
</dbReference>
<keyword evidence="3" id="KW-1185">Reference proteome</keyword>
<dbReference type="GO" id="GO:0016787">
    <property type="term" value="F:hydrolase activity"/>
    <property type="evidence" value="ECO:0007669"/>
    <property type="project" value="UniProtKB-KW"/>
</dbReference>
<dbReference type="RefSeq" id="WP_251812631.1">
    <property type="nucleotide sequence ID" value="NZ_CP101527.1"/>
</dbReference>
<dbReference type="AlphaFoldDB" id="A0A9E8HHS1"/>
<keyword evidence="1 2" id="KW-0378">Hydrolase</keyword>
<evidence type="ECO:0000256" key="1">
    <source>
        <dbReference type="ARBA" id="ARBA00022801"/>
    </source>
</evidence>
<name>A0A9E8HHS1_9ALTE</name>
<dbReference type="NCBIfam" id="TIGR03784">
    <property type="entry name" value="marine_sortase"/>
    <property type="match status" value="1"/>
</dbReference>
<reference evidence="2" key="1">
    <citation type="submission" date="2022-07" db="EMBL/GenBank/DDBJ databases">
        <title>Alkalimarinus sp. nov., isolated from gut of a Alitta virens.</title>
        <authorList>
            <person name="Yang A.I."/>
            <person name="Shin N.-R."/>
        </authorList>
    </citation>
    <scope>NUCLEOTIDE SEQUENCE</scope>
    <source>
        <strain evidence="2">FA028</strain>
    </source>
</reference>
<dbReference type="InterPro" id="IPR022445">
    <property type="entry name" value="Sortase_proteobact_type"/>
</dbReference>
<dbReference type="Proteomes" id="UP001164472">
    <property type="component" value="Chromosome"/>
</dbReference>
<sequence length="186" mass="20340">MKKMILLMSIGSLLTGLGGAIQLKAVAAQWMLEYAWQNTLAHHQSQKPWPWADTWPVAKLQLGVADPMIVLDSVSGQALAFGPGRMSGTGEGEHNRLTVVAGHRDTHFSTLNALKIGDEISVQDIKGQWRVYVVSEIDIINTETHMIDLTEDEQSPSQLMLVTCYPFDAIQAGGPLRYVVTANEAA</sequence>
<dbReference type="CDD" id="cd05828">
    <property type="entry name" value="Sortase_D_1"/>
    <property type="match status" value="1"/>
</dbReference>
<proteinExistence type="predicted"/>
<dbReference type="Gene3D" id="2.40.260.10">
    <property type="entry name" value="Sortase"/>
    <property type="match status" value="1"/>
</dbReference>
<gene>
    <name evidence="2" type="ORF">NNL22_16200</name>
</gene>
<accession>A0A9E8HHS1</accession>
<dbReference type="SUPFAM" id="SSF63817">
    <property type="entry name" value="Sortase"/>
    <property type="match status" value="1"/>
</dbReference>